<protein>
    <submittedName>
        <fullName evidence="5">Do/DeqQ family serine protease</fullName>
    </submittedName>
</protein>
<dbReference type="PANTHER" id="PTHR22939">
    <property type="entry name" value="SERINE PROTEASE FAMILY S1C HTRA-RELATED"/>
    <property type="match status" value="1"/>
</dbReference>
<evidence type="ECO:0000256" key="1">
    <source>
        <dbReference type="ARBA" id="ARBA00010541"/>
    </source>
</evidence>
<keyword evidence="2 5" id="KW-0645">Protease</keyword>
<dbReference type="GO" id="GO:0004252">
    <property type="term" value="F:serine-type endopeptidase activity"/>
    <property type="evidence" value="ECO:0007669"/>
    <property type="project" value="InterPro"/>
</dbReference>
<name>A0A561PSV9_9BACT</name>
<dbReference type="PANTHER" id="PTHR22939:SF129">
    <property type="entry name" value="SERINE PROTEASE HTRA2, MITOCHONDRIAL"/>
    <property type="match status" value="1"/>
</dbReference>
<keyword evidence="6" id="KW-1185">Reference proteome</keyword>
<dbReference type="Pfam" id="PF13180">
    <property type="entry name" value="PDZ_2"/>
    <property type="match status" value="1"/>
</dbReference>
<reference evidence="5 6" key="1">
    <citation type="submission" date="2019-06" db="EMBL/GenBank/DDBJ databases">
        <title>Sorghum-associated microbial communities from plants grown in Nebraska, USA.</title>
        <authorList>
            <person name="Schachtman D."/>
        </authorList>
    </citation>
    <scope>NUCLEOTIDE SEQUENCE [LARGE SCALE GENOMIC DNA]</scope>
    <source>
        <strain evidence="5 6">1209</strain>
    </source>
</reference>
<sequence>MKFKQIVTTVLISAVTATASIFVYGKYFQPRQPIVYQNGTEVPVNYARYMPGSEGNTNATPPSDFTIAAKAAVPGVVHIKTKINPRQVTNGNNLQRQRSILQDLFGDDFFGDEFNGGGGGRKYYIPGQMASGSGVLISGDGYIVTNNHVIADADEINVTLNSNQNFKAKLVGADPSTDLAVIKIDAKGLPYLMYGNSDNVDIGQWVLAVGYPLNLDATVTAGIVSAKSRSIGINRSGGKMNSAIESFIQTDAAVNQGNSGGALVNTAGELVGINSAIASPTGSYAGYSYAIPVNLVKKVVNDILKYGNVQRAYLGVRYAQSSLINNMSDEELKDAGIKRNVNGVQVTEVLPNSSAAAAGLRAGDVITAINGVKIPATSQLGEQVARYKPGDKVSITYLRGNKETTVDNVVMKNLKGNTDLVKVTALDRLGADLGELSQDQAARLGINGGVIVNDIGNGILKKQTSMAPGFVILKAGDTPVTSVDALSSALDKNKNLKLIGFYPERGNSIYYYNISTTGSASQNL</sequence>
<dbReference type="CDD" id="cd06779">
    <property type="entry name" value="cpPDZ_Deg_HtrA-like"/>
    <property type="match status" value="1"/>
</dbReference>
<dbReference type="Gene3D" id="2.30.42.10">
    <property type="match status" value="2"/>
</dbReference>
<dbReference type="Pfam" id="PF13365">
    <property type="entry name" value="Trypsin_2"/>
    <property type="match status" value="1"/>
</dbReference>
<evidence type="ECO:0000256" key="2">
    <source>
        <dbReference type="ARBA" id="ARBA00022670"/>
    </source>
</evidence>
<dbReference type="InterPro" id="IPR036034">
    <property type="entry name" value="PDZ_sf"/>
</dbReference>
<dbReference type="InterPro" id="IPR001478">
    <property type="entry name" value="PDZ"/>
</dbReference>
<gene>
    <name evidence="5" type="ORF">FHW36_10316</name>
</gene>
<dbReference type="SUPFAM" id="SSF50494">
    <property type="entry name" value="Trypsin-like serine proteases"/>
    <property type="match status" value="1"/>
</dbReference>
<dbReference type="InterPro" id="IPR001940">
    <property type="entry name" value="Peptidase_S1C"/>
</dbReference>
<dbReference type="EMBL" id="VIWO01000003">
    <property type="protein sequence ID" value="TWF41214.1"/>
    <property type="molecule type" value="Genomic_DNA"/>
</dbReference>
<dbReference type="Gene3D" id="2.40.10.120">
    <property type="match status" value="1"/>
</dbReference>
<dbReference type="PRINTS" id="PR00834">
    <property type="entry name" value="PROTEASES2C"/>
</dbReference>
<evidence type="ECO:0000313" key="6">
    <source>
        <dbReference type="Proteomes" id="UP000320811"/>
    </source>
</evidence>
<organism evidence="5 6">
    <name type="scientific">Chitinophaga polysaccharea</name>
    <dbReference type="NCBI Taxonomy" id="1293035"/>
    <lineage>
        <taxon>Bacteria</taxon>
        <taxon>Pseudomonadati</taxon>
        <taxon>Bacteroidota</taxon>
        <taxon>Chitinophagia</taxon>
        <taxon>Chitinophagales</taxon>
        <taxon>Chitinophagaceae</taxon>
        <taxon>Chitinophaga</taxon>
    </lineage>
</organism>
<comment type="caution">
    <text evidence="5">The sequence shown here is derived from an EMBL/GenBank/DDBJ whole genome shotgun (WGS) entry which is preliminary data.</text>
</comment>
<dbReference type="OrthoDB" id="9758917at2"/>
<dbReference type="Proteomes" id="UP000320811">
    <property type="component" value="Unassembled WGS sequence"/>
</dbReference>
<dbReference type="AlphaFoldDB" id="A0A561PSV9"/>
<proteinExistence type="inferred from homology"/>
<dbReference type="InterPro" id="IPR009003">
    <property type="entry name" value="Peptidase_S1_PA"/>
</dbReference>
<feature type="domain" description="PDZ" evidence="4">
    <location>
        <begin position="323"/>
        <end position="401"/>
    </location>
</feature>
<keyword evidence="3" id="KW-0378">Hydrolase</keyword>
<evidence type="ECO:0000313" key="5">
    <source>
        <dbReference type="EMBL" id="TWF41214.1"/>
    </source>
</evidence>
<dbReference type="SMART" id="SM00228">
    <property type="entry name" value="PDZ"/>
    <property type="match status" value="1"/>
</dbReference>
<accession>A0A561PSV9</accession>
<evidence type="ECO:0000259" key="4">
    <source>
        <dbReference type="PROSITE" id="PS50106"/>
    </source>
</evidence>
<dbReference type="PROSITE" id="PS50106">
    <property type="entry name" value="PDZ"/>
    <property type="match status" value="1"/>
</dbReference>
<comment type="similarity">
    <text evidence="1">Belongs to the peptidase S1C family.</text>
</comment>
<dbReference type="GO" id="GO:0006508">
    <property type="term" value="P:proteolysis"/>
    <property type="evidence" value="ECO:0007669"/>
    <property type="project" value="UniProtKB-KW"/>
</dbReference>
<evidence type="ECO:0000256" key="3">
    <source>
        <dbReference type="ARBA" id="ARBA00022801"/>
    </source>
</evidence>
<dbReference type="SUPFAM" id="SSF50156">
    <property type="entry name" value="PDZ domain-like"/>
    <property type="match status" value="1"/>
</dbReference>